<dbReference type="Pfam" id="PF14339">
    <property type="entry name" value="DUF4394"/>
    <property type="match status" value="1"/>
</dbReference>
<evidence type="ECO:0000256" key="1">
    <source>
        <dbReference type="SAM" id="SignalP"/>
    </source>
</evidence>
<feature type="signal peptide" evidence="1">
    <location>
        <begin position="1"/>
        <end position="27"/>
    </location>
</feature>
<feature type="domain" description="DUF4394" evidence="2">
    <location>
        <begin position="46"/>
        <end position="271"/>
    </location>
</feature>
<keyword evidence="1" id="KW-0732">Signal</keyword>
<dbReference type="RefSeq" id="WP_196414601.1">
    <property type="nucleotide sequence ID" value="NZ_JADQTO010000006.1"/>
</dbReference>
<gene>
    <name evidence="3" type="ORF">I4J89_15220</name>
</gene>
<accession>A0A931C8D0</accession>
<comment type="caution">
    <text evidence="3">The sequence shown here is derived from an EMBL/GenBank/DDBJ whole genome shotgun (WGS) entry which is preliminary data.</text>
</comment>
<sequence>MNRWITAGLGTAAAVALTLGAAGAAFAGSDDDDRRLQAVGLTADQQLVTFAVDKPGRVRTAGKVTGLQSDTRLVGVDYRVQDGKLYGVGDAGGVYTLVVRGAKATKVSQLAVALNGTSFGVDFNPAADRLRIVSDTGQNLRHDVNAGGTTVADATLTIPPATTPATGVTAVAYTNNDLSPDTATTLFDLDTTLDQIAVQAPANAGLLSPTGKLGVDAGAEAGFDIYTDADATGFAALQVGGRNVLYRISLLSGRADQLGRFPATVTVTDLALPLGQS</sequence>
<evidence type="ECO:0000259" key="2">
    <source>
        <dbReference type="Pfam" id="PF14339"/>
    </source>
</evidence>
<dbReference type="Proteomes" id="UP000598146">
    <property type="component" value="Unassembled WGS sequence"/>
</dbReference>
<evidence type="ECO:0000313" key="4">
    <source>
        <dbReference type="Proteomes" id="UP000598146"/>
    </source>
</evidence>
<feature type="chain" id="PRO_5039268332" evidence="1">
    <location>
        <begin position="28"/>
        <end position="277"/>
    </location>
</feature>
<proteinExistence type="predicted"/>
<dbReference type="InterPro" id="IPR025507">
    <property type="entry name" value="DUF4394"/>
</dbReference>
<name>A0A931C8D0_9ACTN</name>
<keyword evidence="4" id="KW-1185">Reference proteome</keyword>
<protein>
    <submittedName>
        <fullName evidence="3">DUF4394 domain-containing protein</fullName>
    </submittedName>
</protein>
<dbReference type="AlphaFoldDB" id="A0A931C8D0"/>
<reference evidence="3" key="1">
    <citation type="submission" date="2020-11" db="EMBL/GenBank/DDBJ databases">
        <title>Isolation and identification of active actinomycetes.</title>
        <authorList>
            <person name="Sun X."/>
        </authorList>
    </citation>
    <scope>NUCLEOTIDE SEQUENCE</scope>
    <source>
        <strain evidence="3">NEAU-A11</strain>
    </source>
</reference>
<evidence type="ECO:0000313" key="3">
    <source>
        <dbReference type="EMBL" id="MBG0562806.1"/>
    </source>
</evidence>
<organism evidence="3 4">
    <name type="scientific">Actinoplanes aureus</name>
    <dbReference type="NCBI Taxonomy" id="2792083"/>
    <lineage>
        <taxon>Bacteria</taxon>
        <taxon>Bacillati</taxon>
        <taxon>Actinomycetota</taxon>
        <taxon>Actinomycetes</taxon>
        <taxon>Micromonosporales</taxon>
        <taxon>Micromonosporaceae</taxon>
        <taxon>Actinoplanes</taxon>
    </lineage>
</organism>
<dbReference type="EMBL" id="JADQTO010000006">
    <property type="protein sequence ID" value="MBG0562806.1"/>
    <property type="molecule type" value="Genomic_DNA"/>
</dbReference>